<dbReference type="EMBL" id="LSRP01000024">
    <property type="protein sequence ID" value="OJG00538.1"/>
    <property type="molecule type" value="Genomic_DNA"/>
</dbReference>
<dbReference type="OrthoDB" id="2633250at2"/>
<dbReference type="GO" id="GO:0004341">
    <property type="term" value="F:gluconolactonase activity"/>
    <property type="evidence" value="ECO:0007669"/>
    <property type="project" value="TreeGrafter"/>
</dbReference>
<reference evidence="5 6" key="1">
    <citation type="submission" date="2016-02" db="EMBL/GenBank/DDBJ databases">
        <title>Genome sequencing of a beta-galactosidase producing bacteria Rhizobium sp. 59.</title>
        <authorList>
            <person name="Wang D."/>
            <person name="Kot W."/>
            <person name="Qin Y."/>
            <person name="Hansen L."/>
            <person name="Naqvi K."/>
            <person name="Rensing C."/>
        </authorList>
    </citation>
    <scope>NUCLEOTIDE SEQUENCE [LARGE SCALE GENOMIC DNA]</scope>
    <source>
        <strain evidence="5 6">59</strain>
    </source>
</reference>
<feature type="binding site" evidence="3">
    <location>
        <position position="201"/>
    </location>
    <ligand>
        <name>a divalent metal cation</name>
        <dbReference type="ChEBI" id="CHEBI:60240"/>
    </ligand>
</feature>
<dbReference type="AlphaFoldDB" id="A0A657LX15"/>
<feature type="binding site" evidence="3">
    <location>
        <position position="103"/>
    </location>
    <ligand>
        <name>substrate</name>
    </ligand>
</feature>
<evidence type="ECO:0000256" key="2">
    <source>
        <dbReference type="PIRSR" id="PIRSR605511-1"/>
    </source>
</evidence>
<sequence length="294" mass="31362">MTTTIPFKGTTLCAAPSELGEGPTYDPTTGTVWWFNIKGKELHELHLESGRKQVHPLPFLGSVLAAIDPERQLIASDQGLFIREIATGKLEAHATLDEDAGIRSNDGRMHVSGSLWVSTMGRKAENQAGAIYHVAAGTVTRLFGNLSIPNGICFSPDGRTGYFVDSAVNHIMQVPLDPKSGLPTGDAVLFSDQSGEAGAVDGSVCDADGLIYNARWGEGAVDVYAPDGTRLRRYAVPATQTSCPAFIGAHADRLMVTSAWQDMDDSARAADPLAGQTFDLGIAVKGRFEPAYRL</sequence>
<evidence type="ECO:0000313" key="5">
    <source>
        <dbReference type="EMBL" id="OJG00538.1"/>
    </source>
</evidence>
<feature type="binding site" evidence="3">
    <location>
        <position position="105"/>
    </location>
    <ligand>
        <name>substrate</name>
    </ligand>
</feature>
<name>A0A657LX15_9HYPH</name>
<dbReference type="PANTHER" id="PTHR10907:SF47">
    <property type="entry name" value="REGUCALCIN"/>
    <property type="match status" value="1"/>
</dbReference>
<comment type="similarity">
    <text evidence="1">Belongs to the SMP-30/CGR1 family.</text>
</comment>
<keyword evidence="3" id="KW-0862">Zinc</keyword>
<dbReference type="Pfam" id="PF08450">
    <property type="entry name" value="SGL"/>
    <property type="match status" value="1"/>
</dbReference>
<keyword evidence="6" id="KW-1185">Reference proteome</keyword>
<feature type="binding site" evidence="3">
    <location>
        <position position="150"/>
    </location>
    <ligand>
        <name>a divalent metal cation</name>
        <dbReference type="ChEBI" id="CHEBI:60240"/>
    </ligand>
</feature>
<gene>
    <name evidence="5" type="ORF">AX760_10225</name>
</gene>
<evidence type="ECO:0000256" key="3">
    <source>
        <dbReference type="PIRSR" id="PIRSR605511-2"/>
    </source>
</evidence>
<dbReference type="SUPFAM" id="SSF63829">
    <property type="entry name" value="Calcium-dependent phosphotriesterase"/>
    <property type="match status" value="1"/>
</dbReference>
<comment type="caution">
    <text evidence="5">The sequence shown here is derived from an EMBL/GenBank/DDBJ whole genome shotgun (WGS) entry which is preliminary data.</text>
</comment>
<evidence type="ECO:0000259" key="4">
    <source>
        <dbReference type="Pfam" id="PF08450"/>
    </source>
</evidence>
<dbReference type="PANTHER" id="PTHR10907">
    <property type="entry name" value="REGUCALCIN"/>
    <property type="match status" value="1"/>
</dbReference>
<dbReference type="RefSeq" id="WP_071831349.1">
    <property type="nucleotide sequence ID" value="NZ_LSRP01000024.1"/>
</dbReference>
<dbReference type="Proteomes" id="UP000182661">
    <property type="component" value="Unassembled WGS sequence"/>
</dbReference>
<dbReference type="InterPro" id="IPR013658">
    <property type="entry name" value="SGL"/>
</dbReference>
<keyword evidence="3" id="KW-0479">Metal-binding</keyword>
<feature type="domain" description="SMP-30/Gluconolactonase/LRE-like region" evidence="4">
    <location>
        <begin position="19"/>
        <end position="259"/>
    </location>
</feature>
<evidence type="ECO:0000256" key="1">
    <source>
        <dbReference type="ARBA" id="ARBA00008853"/>
    </source>
</evidence>
<dbReference type="InterPro" id="IPR011042">
    <property type="entry name" value="6-blade_b-propeller_TolB-like"/>
</dbReference>
<proteinExistence type="inferred from homology"/>
<protein>
    <submittedName>
        <fullName evidence="5">Gluconolaconase</fullName>
    </submittedName>
</protein>
<accession>A0A657LX15</accession>
<evidence type="ECO:0000313" key="6">
    <source>
        <dbReference type="Proteomes" id="UP000182661"/>
    </source>
</evidence>
<feature type="active site" description="Proton donor/acceptor" evidence="2">
    <location>
        <position position="201"/>
    </location>
</feature>
<organism evidence="5 6">
    <name type="scientific">Pararhizobium antarcticum</name>
    <dbReference type="NCBI Taxonomy" id="1798805"/>
    <lineage>
        <taxon>Bacteria</taxon>
        <taxon>Pseudomonadati</taxon>
        <taxon>Pseudomonadota</taxon>
        <taxon>Alphaproteobacteria</taxon>
        <taxon>Hyphomicrobiales</taxon>
        <taxon>Rhizobiaceae</taxon>
        <taxon>Rhizobium/Agrobacterium group</taxon>
        <taxon>Pararhizobium</taxon>
    </lineage>
</organism>
<dbReference type="PRINTS" id="PR01790">
    <property type="entry name" value="SMP30FAMILY"/>
</dbReference>
<dbReference type="Gene3D" id="2.120.10.30">
    <property type="entry name" value="TolB, C-terminal domain"/>
    <property type="match status" value="1"/>
</dbReference>
<feature type="binding site" evidence="3">
    <location>
        <position position="21"/>
    </location>
    <ligand>
        <name>a divalent metal cation</name>
        <dbReference type="ChEBI" id="CHEBI:60240"/>
    </ligand>
</feature>
<dbReference type="GO" id="GO:0019853">
    <property type="term" value="P:L-ascorbic acid biosynthetic process"/>
    <property type="evidence" value="ECO:0007669"/>
    <property type="project" value="TreeGrafter"/>
</dbReference>
<comment type="cofactor">
    <cofactor evidence="3">
        <name>Zn(2+)</name>
        <dbReference type="ChEBI" id="CHEBI:29105"/>
    </cofactor>
    <text evidence="3">Binds 1 divalent metal cation per subunit.</text>
</comment>
<dbReference type="GO" id="GO:0005509">
    <property type="term" value="F:calcium ion binding"/>
    <property type="evidence" value="ECO:0007669"/>
    <property type="project" value="TreeGrafter"/>
</dbReference>
<dbReference type="InterPro" id="IPR005511">
    <property type="entry name" value="SMP-30"/>
</dbReference>